<dbReference type="PANTHER" id="PTHR34397">
    <property type="entry name" value="OS05G0237600 PROTEIN"/>
    <property type="match status" value="1"/>
</dbReference>
<reference evidence="7 8" key="1">
    <citation type="submission" date="2024-01" db="EMBL/GenBank/DDBJ databases">
        <title>Genome assemblies of Stephania.</title>
        <authorList>
            <person name="Yang L."/>
        </authorList>
    </citation>
    <scope>NUCLEOTIDE SEQUENCE [LARGE SCALE GENOMIC DNA]</scope>
    <source>
        <strain evidence="7">YNDBR</strain>
        <tissue evidence="7">Leaf</tissue>
    </source>
</reference>
<proteinExistence type="predicted"/>
<evidence type="ECO:0000256" key="5">
    <source>
        <dbReference type="ARBA" id="ARBA00023242"/>
    </source>
</evidence>
<dbReference type="InterPro" id="IPR015300">
    <property type="entry name" value="DNA-bd_pseudobarrel_sf"/>
</dbReference>
<dbReference type="Pfam" id="PF03754">
    <property type="entry name" value="At2g31720-like"/>
    <property type="match status" value="1"/>
</dbReference>
<organism evidence="7 8">
    <name type="scientific">Stephania yunnanensis</name>
    <dbReference type="NCBI Taxonomy" id="152371"/>
    <lineage>
        <taxon>Eukaryota</taxon>
        <taxon>Viridiplantae</taxon>
        <taxon>Streptophyta</taxon>
        <taxon>Embryophyta</taxon>
        <taxon>Tracheophyta</taxon>
        <taxon>Spermatophyta</taxon>
        <taxon>Magnoliopsida</taxon>
        <taxon>Ranunculales</taxon>
        <taxon>Menispermaceae</taxon>
        <taxon>Menispermoideae</taxon>
        <taxon>Cissampelideae</taxon>
        <taxon>Stephania</taxon>
    </lineage>
</organism>
<accession>A0AAP0NW48</accession>
<evidence type="ECO:0000256" key="1">
    <source>
        <dbReference type="ARBA" id="ARBA00004123"/>
    </source>
</evidence>
<gene>
    <name evidence="7" type="ORF">Syun_019724</name>
</gene>
<dbReference type="PANTHER" id="PTHR34397:SF22">
    <property type="entry name" value="OS05G0237600 PROTEIN"/>
    <property type="match status" value="1"/>
</dbReference>
<dbReference type="GO" id="GO:0005634">
    <property type="term" value="C:nucleus"/>
    <property type="evidence" value="ECO:0007669"/>
    <property type="project" value="UniProtKB-SubCell"/>
</dbReference>
<dbReference type="InterPro" id="IPR003340">
    <property type="entry name" value="B3_DNA-bd"/>
</dbReference>
<protein>
    <recommendedName>
        <fullName evidence="9">TF-B3 domain-containing protein</fullName>
    </recommendedName>
</protein>
<dbReference type="Proteomes" id="UP001420932">
    <property type="component" value="Unassembled WGS sequence"/>
</dbReference>
<sequence>MALMRRRDGGSWKRWIALLDVSDSERKRINNENEEQKKNVEKFNNNNAITFENNKIVIKINNNNNTIPIKNKKIVKKIAKKKRKREDPEVDGEAVMPERMREEIEGLMGAGMKAATWVVNKRMTASDVRADLSRLFIPSECEWKLEGLLSAEEMRKARVQGKKNSEEVLVVKMVDGNGGVSDLDFKYWTSLNKYVFTNQWTQFVDKFQVKEGWIVRSGALEINTLSSVLASMSILRTLVLSLMMDNDLFTY</sequence>
<keyword evidence="3" id="KW-0238">DNA-binding</keyword>
<dbReference type="SUPFAM" id="SSF101936">
    <property type="entry name" value="DNA-binding pseudobarrel domain"/>
    <property type="match status" value="1"/>
</dbReference>
<evidence type="ECO:0000256" key="3">
    <source>
        <dbReference type="ARBA" id="ARBA00023125"/>
    </source>
</evidence>
<dbReference type="AlphaFoldDB" id="A0AAP0NW48"/>
<evidence type="ECO:0000313" key="7">
    <source>
        <dbReference type="EMBL" id="KAK9122107.1"/>
    </source>
</evidence>
<evidence type="ECO:0000256" key="2">
    <source>
        <dbReference type="ARBA" id="ARBA00023015"/>
    </source>
</evidence>
<evidence type="ECO:0000256" key="6">
    <source>
        <dbReference type="SAM" id="Coils"/>
    </source>
</evidence>
<dbReference type="EMBL" id="JBBNAF010000008">
    <property type="protein sequence ID" value="KAK9122107.1"/>
    <property type="molecule type" value="Genomic_DNA"/>
</dbReference>
<dbReference type="Gene3D" id="2.40.330.10">
    <property type="entry name" value="DNA-binding pseudobarrel domain"/>
    <property type="match status" value="1"/>
</dbReference>
<evidence type="ECO:0000313" key="8">
    <source>
        <dbReference type="Proteomes" id="UP001420932"/>
    </source>
</evidence>
<keyword evidence="4" id="KW-0804">Transcription</keyword>
<keyword evidence="8" id="KW-1185">Reference proteome</keyword>
<dbReference type="GO" id="GO:0003677">
    <property type="term" value="F:DNA binding"/>
    <property type="evidence" value="ECO:0007669"/>
    <property type="project" value="UniProtKB-KW"/>
</dbReference>
<evidence type="ECO:0000256" key="4">
    <source>
        <dbReference type="ARBA" id="ARBA00023163"/>
    </source>
</evidence>
<dbReference type="InterPro" id="IPR005508">
    <property type="entry name" value="At2g31720-like"/>
</dbReference>
<dbReference type="CDD" id="cd10017">
    <property type="entry name" value="B3_DNA"/>
    <property type="match status" value="1"/>
</dbReference>
<keyword evidence="5" id="KW-0539">Nucleus</keyword>
<comment type="caution">
    <text evidence="7">The sequence shown here is derived from an EMBL/GenBank/DDBJ whole genome shotgun (WGS) entry which is preliminary data.</text>
</comment>
<feature type="coiled-coil region" evidence="6">
    <location>
        <begin position="19"/>
        <end position="46"/>
    </location>
</feature>
<evidence type="ECO:0008006" key="9">
    <source>
        <dbReference type="Google" id="ProtNLM"/>
    </source>
</evidence>
<name>A0AAP0NW48_9MAGN</name>
<keyword evidence="2" id="KW-0805">Transcription regulation</keyword>
<keyword evidence="6" id="KW-0175">Coiled coil</keyword>
<comment type="subcellular location">
    <subcellularLocation>
        <location evidence="1">Nucleus</location>
    </subcellularLocation>
</comment>